<dbReference type="KEGG" id="dvn:HQ394_04365"/>
<feature type="transmembrane region" description="Helical" evidence="1">
    <location>
        <begin position="61"/>
        <end position="81"/>
    </location>
</feature>
<sequence length="159" mass="16662">MVQSGTQREESVRRLAAWAAAGFAAGFVSTLVFHQPVLAVLHGLGLTNRTAFRFVLVPPLGLPDILSLAFWGGLWGSALAVAQHRLGRCRGDFGSALLLGAIVPSLGTWFVSAPLHGYGLGGGWYGAEMLTSLLVNAAWGLGTALLLRRLPGAGSLSRQ</sequence>
<name>A0A7H1MZ57_9PROT</name>
<keyword evidence="1" id="KW-0472">Membrane</keyword>
<dbReference type="Proteomes" id="UP000516369">
    <property type="component" value="Chromosome"/>
</dbReference>
<feature type="transmembrane region" description="Helical" evidence="1">
    <location>
        <begin position="93"/>
        <end position="112"/>
    </location>
</feature>
<reference evidence="2 3" key="1">
    <citation type="submission" date="2020-05" db="EMBL/GenBank/DDBJ databases">
        <title>Complete closed genome sequence of Defluviicoccus vanus.</title>
        <authorList>
            <person name="Bessarab I."/>
            <person name="Arumugam K."/>
            <person name="Maszenan A.M."/>
            <person name="Seviour R.J."/>
            <person name="Williams R.B."/>
        </authorList>
    </citation>
    <scope>NUCLEOTIDE SEQUENCE [LARGE SCALE GENOMIC DNA]</scope>
    <source>
        <strain evidence="2 3">Ben 114</strain>
    </source>
</reference>
<organism evidence="2 3">
    <name type="scientific">Defluviicoccus vanus</name>
    <dbReference type="NCBI Taxonomy" id="111831"/>
    <lineage>
        <taxon>Bacteria</taxon>
        <taxon>Pseudomonadati</taxon>
        <taxon>Pseudomonadota</taxon>
        <taxon>Alphaproteobacteria</taxon>
        <taxon>Rhodospirillales</taxon>
        <taxon>Rhodospirillaceae</taxon>
        <taxon>Defluviicoccus</taxon>
    </lineage>
</organism>
<protein>
    <submittedName>
        <fullName evidence="2">Uncharacterized protein</fullName>
    </submittedName>
</protein>
<feature type="transmembrane region" description="Helical" evidence="1">
    <location>
        <begin position="15"/>
        <end position="41"/>
    </location>
</feature>
<dbReference type="AlphaFoldDB" id="A0A7H1MZ57"/>
<keyword evidence="1" id="KW-1133">Transmembrane helix</keyword>
<feature type="transmembrane region" description="Helical" evidence="1">
    <location>
        <begin position="124"/>
        <end position="147"/>
    </location>
</feature>
<proteinExistence type="predicted"/>
<evidence type="ECO:0000313" key="3">
    <source>
        <dbReference type="Proteomes" id="UP000516369"/>
    </source>
</evidence>
<keyword evidence="3" id="KW-1185">Reference proteome</keyword>
<evidence type="ECO:0000256" key="1">
    <source>
        <dbReference type="SAM" id="Phobius"/>
    </source>
</evidence>
<dbReference type="EMBL" id="CP053923">
    <property type="protein sequence ID" value="QNT68743.1"/>
    <property type="molecule type" value="Genomic_DNA"/>
</dbReference>
<keyword evidence="1" id="KW-0812">Transmembrane</keyword>
<evidence type="ECO:0000313" key="2">
    <source>
        <dbReference type="EMBL" id="QNT68743.1"/>
    </source>
</evidence>
<gene>
    <name evidence="2" type="ORF">HQ394_04365</name>
</gene>
<accession>A0A7H1MZ57</accession>